<comment type="caution">
    <text evidence="4">The sequence shown here is derived from an EMBL/GenBank/DDBJ whole genome shotgun (WGS) entry which is preliminary data.</text>
</comment>
<dbReference type="AlphaFoldDB" id="A0A538T0D1"/>
<feature type="signal peptide" evidence="2">
    <location>
        <begin position="1"/>
        <end position="20"/>
    </location>
</feature>
<organism evidence="4 5">
    <name type="scientific">Eiseniibacteriota bacterium</name>
    <dbReference type="NCBI Taxonomy" id="2212470"/>
    <lineage>
        <taxon>Bacteria</taxon>
        <taxon>Candidatus Eiseniibacteriota</taxon>
    </lineage>
</organism>
<accession>A0A538T0D1</accession>
<dbReference type="NCBIfam" id="NF033709">
    <property type="entry name" value="PorV_fam"/>
    <property type="match status" value="1"/>
</dbReference>
<feature type="chain" id="PRO_5022008265" evidence="2">
    <location>
        <begin position="21"/>
        <end position="1209"/>
    </location>
</feature>
<dbReference type="SUPFAM" id="SSF56935">
    <property type="entry name" value="Porins"/>
    <property type="match status" value="1"/>
</dbReference>
<evidence type="ECO:0000313" key="5">
    <source>
        <dbReference type="Proteomes" id="UP000320913"/>
    </source>
</evidence>
<feature type="domain" description="Type IX secretion system protein PorV" evidence="3">
    <location>
        <begin position="930"/>
        <end position="1060"/>
    </location>
</feature>
<name>A0A538T0D1_UNCEI</name>
<dbReference type="Proteomes" id="UP000320913">
    <property type="component" value="Unassembled WGS sequence"/>
</dbReference>
<protein>
    <submittedName>
        <fullName evidence="4">UPF0164 family protein</fullName>
    </submittedName>
</protein>
<dbReference type="InterPro" id="IPR045741">
    <property type="entry name" value="PorV"/>
</dbReference>
<evidence type="ECO:0000313" key="4">
    <source>
        <dbReference type="EMBL" id="TMQ57099.1"/>
    </source>
</evidence>
<evidence type="ECO:0000256" key="1">
    <source>
        <dbReference type="SAM" id="MobiDB-lite"/>
    </source>
</evidence>
<dbReference type="EMBL" id="VBOV01000179">
    <property type="protein sequence ID" value="TMQ57099.1"/>
    <property type="molecule type" value="Genomic_DNA"/>
</dbReference>
<feature type="region of interest" description="Disordered" evidence="1">
    <location>
        <begin position="858"/>
        <end position="891"/>
    </location>
</feature>
<dbReference type="Gene3D" id="2.40.160.60">
    <property type="entry name" value="Outer membrane protein transport protein (OMPP1/FadL/TodX)"/>
    <property type="match status" value="1"/>
</dbReference>
<sequence>MCRRTVLTSAVVALWAGVCAFHQLPQNEIDGPSRDGIHRLFRLDGKFVHNVGRLQLQITNFGETGNQSNPSRTTVPSAEWPAGSGNDYLYAAGLWVGALDASGIPHVTTATYEREFSPDIAPVNVCVPLPIDQVADVRESYEGIPGGNRIISASVNPDDDGDGRVDEDFLNGLDDDGDGLCDEDYAAIGQQMFASEYNDYQPTTRQLLPEHVPLGIKVQQTSYAWATPGQNDFVGMDYKIINVSGRALRNVFVAIFADMDIGNRSIRGYFTDDEAGLVDTTVQYVGSTGEFVHRRIQMGYMWDNPDDPSRVQDAKGGDVPGYFGCMFLNHTTDPSGATAPRHVGITSFKFFSGSAPFPAGGDPENDAQRYLLMSDPQLNPDVIGQIISGRPLDYRFIMATGPFRSILPDSSLTISVAWVMGLGRGPSQSGGTLIDNAVSAQQVFDGLYTDLDGNALTGTCGKETCLRNTEIGSRFTYIIPESSLCRLRFHGNISSIVDANNNPLYPGIPDWDVNTPCNLQQDGKYVCQDVLGGTLQNNGAHCANQDTLPLPIVSADCKYVDFDCDVNTGQGGREHLVNWVAAAPLPAPFYAGQDGHGEVSDFQHLYNSRDDSTRISAWFFPGDHKVTLKWSNFAEQVRDAQRGNLKEFLGYRIFRAAGWNRPLGTNAPARNLWSLLGEWRVNPKGTPAHPLSDLIDPSIPIINISPTLVRWDPNRRAVRNDSSYTEIDTLFAVGRYSFVDTHVLNGFPYFYSIVPISVVPGDSAGSDVVLQGNPSASNAQVVYPRGDSRNDQKEVFVVPNPYKGGAEWDLVPREEDPSGTKVTFMNLPRTKGTIHIYTIAGDLVKNIEFDGRPAADVQYGKDPVTGGKGQEGRQIHHHPMRTAGGSQPFQGESRRHSVMRTLIVAVCLLLPLTAEGAQIFEKVGTLGGQSLKIGVGARAAAMGDAYVALADDATAVYWNPAGIARLSGQSVTLNHTSWPAEILFDQAAYVFNIKWIPGMLGVNVRALTMSRDIVRTTYLPDGTGDTFDAGEWAYGISYARSLTDKFSAGISANYVQTGLADVKGKSTTFDFGTLYDIGLLGAKIGMSIQNVGSDMTFLNEKVKMPTFFRVGGSVNLLQRGDSRVLTVAEFTHPSDNSEKVNWGAEYAFHDYLFLRGGYKFNYDTEGMTAGLGVKFPLTLSKASVARLDYAYQDLKLLTAAHRVSVNVSF</sequence>
<gene>
    <name evidence="4" type="ORF">E6K75_07445</name>
</gene>
<evidence type="ECO:0000256" key="2">
    <source>
        <dbReference type="SAM" id="SignalP"/>
    </source>
</evidence>
<evidence type="ECO:0000259" key="3">
    <source>
        <dbReference type="Pfam" id="PF19572"/>
    </source>
</evidence>
<dbReference type="Pfam" id="PF19572">
    <property type="entry name" value="PorV"/>
    <property type="match status" value="1"/>
</dbReference>
<proteinExistence type="predicted"/>
<keyword evidence="2" id="KW-0732">Signal</keyword>
<reference evidence="4 5" key="1">
    <citation type="journal article" date="2019" name="Nat. Microbiol.">
        <title>Mediterranean grassland soil C-N compound turnover is dependent on rainfall and depth, and is mediated by genomically divergent microorganisms.</title>
        <authorList>
            <person name="Diamond S."/>
            <person name="Andeer P.F."/>
            <person name="Li Z."/>
            <person name="Crits-Christoph A."/>
            <person name="Burstein D."/>
            <person name="Anantharaman K."/>
            <person name="Lane K.R."/>
            <person name="Thomas B.C."/>
            <person name="Pan C."/>
            <person name="Northen T.R."/>
            <person name="Banfield J.F."/>
        </authorList>
    </citation>
    <scope>NUCLEOTIDE SEQUENCE [LARGE SCALE GENOMIC DNA]</scope>
    <source>
        <strain evidence="4">WS_5</strain>
    </source>
</reference>